<dbReference type="PANTHER" id="PTHR47751:SF2">
    <property type="entry name" value="DLTD N-TERMINAL DOMAIN PROTEIN (AFU_ORTHOLOGUE AFUA_8G00380)-RELATED"/>
    <property type="match status" value="1"/>
</dbReference>
<dbReference type="GO" id="GO:0006508">
    <property type="term" value="P:proteolysis"/>
    <property type="evidence" value="ECO:0007669"/>
    <property type="project" value="InterPro"/>
</dbReference>
<dbReference type="InterPro" id="IPR029058">
    <property type="entry name" value="AB_hydrolase_fold"/>
</dbReference>
<accession>X1N090</accession>
<dbReference type="SUPFAM" id="SSF53474">
    <property type="entry name" value="alpha/beta-Hydrolases"/>
    <property type="match status" value="1"/>
</dbReference>
<name>X1N090_9ZZZZ</name>
<dbReference type="Pfam" id="PF00326">
    <property type="entry name" value="Peptidase_S9"/>
    <property type="match status" value="1"/>
</dbReference>
<reference evidence="2" key="1">
    <citation type="journal article" date="2014" name="Front. Microbiol.">
        <title>High frequency of phylogenetically diverse reductive dehalogenase-homologous genes in deep subseafloor sedimentary metagenomes.</title>
        <authorList>
            <person name="Kawai M."/>
            <person name="Futagami T."/>
            <person name="Toyoda A."/>
            <person name="Takaki Y."/>
            <person name="Nishi S."/>
            <person name="Hori S."/>
            <person name="Arai W."/>
            <person name="Tsubouchi T."/>
            <person name="Morono Y."/>
            <person name="Uchiyama I."/>
            <person name="Ito T."/>
            <person name="Fujiyama A."/>
            <person name="Inagaki F."/>
            <person name="Takami H."/>
        </authorList>
    </citation>
    <scope>NUCLEOTIDE SEQUENCE</scope>
    <source>
        <strain evidence="2">Expedition CK06-06</strain>
    </source>
</reference>
<comment type="caution">
    <text evidence="2">The sequence shown here is derived from an EMBL/GenBank/DDBJ whole genome shotgun (WGS) entry which is preliminary data.</text>
</comment>
<dbReference type="EMBL" id="BARV01018489">
    <property type="protein sequence ID" value="GAI20310.1"/>
    <property type="molecule type" value="Genomic_DNA"/>
</dbReference>
<feature type="domain" description="Peptidase S9 prolyl oligopeptidase catalytic" evidence="1">
    <location>
        <begin position="60"/>
        <end position="255"/>
    </location>
</feature>
<protein>
    <recommendedName>
        <fullName evidence="1">Peptidase S9 prolyl oligopeptidase catalytic domain-containing protein</fullName>
    </recommendedName>
</protein>
<organism evidence="2">
    <name type="scientific">marine sediment metagenome</name>
    <dbReference type="NCBI Taxonomy" id="412755"/>
    <lineage>
        <taxon>unclassified sequences</taxon>
        <taxon>metagenomes</taxon>
        <taxon>ecological metagenomes</taxon>
    </lineage>
</organism>
<dbReference type="InterPro" id="IPR001375">
    <property type="entry name" value="Peptidase_S9_cat"/>
</dbReference>
<dbReference type="PANTHER" id="PTHR47751">
    <property type="entry name" value="SUPERFAMILY HYDROLASE, PUTATIVE (AFU_ORTHOLOGUE AFUA_2G16580)-RELATED"/>
    <property type="match status" value="1"/>
</dbReference>
<feature type="non-terminal residue" evidence="2">
    <location>
        <position position="1"/>
    </location>
</feature>
<gene>
    <name evidence="2" type="ORF">S06H3_31256</name>
</gene>
<dbReference type="InterPro" id="IPR051411">
    <property type="entry name" value="Polyketide_trans_af380"/>
</dbReference>
<dbReference type="AlphaFoldDB" id="X1N090"/>
<evidence type="ECO:0000313" key="2">
    <source>
        <dbReference type="EMBL" id="GAI20310.1"/>
    </source>
</evidence>
<proteinExistence type="predicted"/>
<dbReference type="Gene3D" id="3.40.50.1820">
    <property type="entry name" value="alpha/beta hydrolase"/>
    <property type="match status" value="1"/>
</dbReference>
<evidence type="ECO:0000259" key="1">
    <source>
        <dbReference type="Pfam" id="PF00326"/>
    </source>
</evidence>
<dbReference type="GO" id="GO:0008236">
    <property type="term" value="F:serine-type peptidase activity"/>
    <property type="evidence" value="ECO:0007669"/>
    <property type="project" value="InterPro"/>
</dbReference>
<sequence>RPTTFEMKVRTVGLKSGELKLAGEVYFPPGNKVCPALCICHGIPNVPYNPAERGYAILAQRFCAAGFITLIFNLRGTGRSEGNFDLLGWSEDLTAALDFLHSLKRVDKTHLCLLGFSGGAGVCVYAAAHDARVSVLATCACPADFSFVEDRTNISGHIERLRKIGAIRDKDFPPSIEKWRQGFETILPIRWIDKISPRPLLLVHGDADEMVPVEQAHKLYRKAKEPKDISIIPGAKHKLRLEEAAITTVLDWLKAKCLEK</sequence>